<evidence type="ECO:0000256" key="4">
    <source>
        <dbReference type="ARBA" id="ARBA00012944"/>
    </source>
</evidence>
<comment type="similarity">
    <text evidence="3 18">Belongs to the complex I subunit 2 family.</text>
</comment>
<dbReference type="EC" id="7.1.1.2" evidence="4 18"/>
<evidence type="ECO:0000256" key="12">
    <source>
        <dbReference type="ARBA" id="ARBA00022989"/>
    </source>
</evidence>
<protein>
    <recommendedName>
        <fullName evidence="5 18">NADH-ubiquinone oxidoreductase chain 2</fullName>
        <ecNumber evidence="4 18">7.1.1.2</ecNumber>
    </recommendedName>
</protein>
<keyword evidence="13 18" id="KW-0520">NAD</keyword>
<dbReference type="InterPro" id="IPR001750">
    <property type="entry name" value="ND/Mrp_TM"/>
</dbReference>
<feature type="transmembrane region" description="Helical" evidence="18">
    <location>
        <begin position="193"/>
        <end position="212"/>
    </location>
</feature>
<dbReference type="InterPro" id="IPR050175">
    <property type="entry name" value="Complex_I_Subunit_2"/>
</dbReference>
<evidence type="ECO:0000256" key="13">
    <source>
        <dbReference type="ARBA" id="ARBA00023027"/>
    </source>
</evidence>
<dbReference type="InterPro" id="IPR003917">
    <property type="entry name" value="NADH_UbQ_OxRdtase_chain2"/>
</dbReference>
<evidence type="ECO:0000256" key="18">
    <source>
        <dbReference type="RuleBase" id="RU003403"/>
    </source>
</evidence>
<accession>A0A6G6BJW2</accession>
<evidence type="ECO:0000256" key="15">
    <source>
        <dbReference type="ARBA" id="ARBA00023128"/>
    </source>
</evidence>
<keyword evidence="8 18" id="KW-0812">Transmembrane</keyword>
<reference evidence="20" key="1">
    <citation type="submission" date="2019-06" db="EMBL/GenBank/DDBJ databases">
        <title>MtOrt: An empirical mitochondrial amino acid substitution model for evolutionary studies of Orthoptera insects.</title>
        <authorList>
            <person name="Chang H."/>
            <person name="Nie Y."/>
            <person name="Zhang N."/>
            <person name="Zhang X."/>
            <person name="Sun H."/>
            <person name="Mao Y."/>
            <person name="Q Z."/>
            <person name="Huang Y."/>
        </authorList>
    </citation>
    <scope>NUCLEOTIDE SEQUENCE</scope>
</reference>
<evidence type="ECO:0000256" key="11">
    <source>
        <dbReference type="ARBA" id="ARBA00022982"/>
    </source>
</evidence>
<evidence type="ECO:0000259" key="19">
    <source>
        <dbReference type="Pfam" id="PF00361"/>
    </source>
</evidence>
<dbReference type="PANTHER" id="PTHR46552">
    <property type="entry name" value="NADH-UBIQUINONE OXIDOREDUCTASE CHAIN 2"/>
    <property type="match status" value="1"/>
</dbReference>
<feature type="transmembrane region" description="Helical" evidence="18">
    <location>
        <begin position="318"/>
        <end position="335"/>
    </location>
</feature>
<comment type="function">
    <text evidence="1">Core subunit of the mitochondrial membrane respiratory chain NADH dehydrogenase (Complex I) that is believed to belong to the minimal assembly required for catalysis. Complex I functions in the transfer of electrons from NADH to the respiratory chain. The immediate electron acceptor for the enzyme is believed to be ubiquinone.</text>
</comment>
<evidence type="ECO:0000256" key="9">
    <source>
        <dbReference type="ARBA" id="ARBA00022792"/>
    </source>
</evidence>
<organism evidence="20">
    <name type="scientific">Yunnantettix bannaensis</name>
    <dbReference type="NCBI Taxonomy" id="2708011"/>
    <lineage>
        <taxon>Eukaryota</taxon>
        <taxon>Metazoa</taxon>
        <taxon>Ecdysozoa</taxon>
        <taxon>Arthropoda</taxon>
        <taxon>Hexapoda</taxon>
        <taxon>Insecta</taxon>
        <taxon>Pterygota</taxon>
        <taxon>Neoptera</taxon>
        <taxon>Polyneoptera</taxon>
        <taxon>Orthoptera</taxon>
        <taxon>Caelifera</taxon>
        <taxon>Acrididea</taxon>
        <taxon>Tetrigoidea</taxon>
        <taxon>Tetrigidae</taxon>
        <taxon>Cladonotinae</taxon>
        <taxon>Yunnantettix</taxon>
    </lineage>
</organism>
<feature type="transmembrane region" description="Helical" evidence="18">
    <location>
        <begin position="88"/>
        <end position="110"/>
    </location>
</feature>
<keyword evidence="7 18" id="KW-0679">Respiratory chain</keyword>
<dbReference type="PANTHER" id="PTHR46552:SF1">
    <property type="entry name" value="NADH-UBIQUINONE OXIDOREDUCTASE CHAIN 2"/>
    <property type="match status" value="1"/>
</dbReference>
<keyword evidence="12 18" id="KW-1133">Transmembrane helix</keyword>
<feature type="domain" description="NADH:quinone oxidoreductase/Mrp antiporter transmembrane" evidence="19">
    <location>
        <begin position="24"/>
        <end position="282"/>
    </location>
</feature>
<dbReference type="Pfam" id="PF00361">
    <property type="entry name" value="Proton_antipo_M"/>
    <property type="match status" value="1"/>
</dbReference>
<keyword evidence="14 18" id="KW-0830">Ubiquinone</keyword>
<evidence type="ECO:0000313" key="20">
    <source>
        <dbReference type="EMBL" id="QID48482.1"/>
    </source>
</evidence>
<comment type="function">
    <text evidence="18">Core subunit of the mitochondrial membrane respiratory chain NADH dehydrogenase (Complex I) which catalyzes electron transfer from NADH through the respiratory chain, using ubiquinone as an electron acceptor. Essential for the catalytic activity and assembly of complex I.</text>
</comment>
<comment type="subcellular location">
    <subcellularLocation>
        <location evidence="2 18">Mitochondrion inner membrane</location>
        <topology evidence="2 18">Multi-pass membrane protein</topology>
    </subcellularLocation>
</comment>
<geneLocation type="mitochondrion" evidence="20"/>
<comment type="catalytic activity">
    <reaction evidence="17 18">
        <text>a ubiquinone + NADH + 5 H(+)(in) = a ubiquinol + NAD(+) + 4 H(+)(out)</text>
        <dbReference type="Rhea" id="RHEA:29091"/>
        <dbReference type="Rhea" id="RHEA-COMP:9565"/>
        <dbReference type="Rhea" id="RHEA-COMP:9566"/>
        <dbReference type="ChEBI" id="CHEBI:15378"/>
        <dbReference type="ChEBI" id="CHEBI:16389"/>
        <dbReference type="ChEBI" id="CHEBI:17976"/>
        <dbReference type="ChEBI" id="CHEBI:57540"/>
        <dbReference type="ChEBI" id="CHEBI:57945"/>
        <dbReference type="EC" id="7.1.1.2"/>
    </reaction>
</comment>
<feature type="transmembrane region" description="Helical" evidence="18">
    <location>
        <begin position="146"/>
        <end position="172"/>
    </location>
</feature>
<feature type="transmembrane region" description="Helical" evidence="18">
    <location>
        <begin position="269"/>
        <end position="287"/>
    </location>
</feature>
<evidence type="ECO:0000256" key="17">
    <source>
        <dbReference type="ARBA" id="ARBA00049551"/>
    </source>
</evidence>
<keyword evidence="9 18" id="KW-0999">Mitochondrion inner membrane</keyword>
<evidence type="ECO:0000256" key="7">
    <source>
        <dbReference type="ARBA" id="ARBA00022660"/>
    </source>
</evidence>
<keyword evidence="11 18" id="KW-0249">Electron transport</keyword>
<evidence type="ECO:0000256" key="6">
    <source>
        <dbReference type="ARBA" id="ARBA00022448"/>
    </source>
</evidence>
<feature type="transmembrane region" description="Helical" evidence="18">
    <location>
        <begin position="237"/>
        <end position="257"/>
    </location>
</feature>
<dbReference type="GO" id="GO:0006120">
    <property type="term" value="P:mitochondrial electron transport, NADH to ubiquinone"/>
    <property type="evidence" value="ECO:0007669"/>
    <property type="project" value="InterPro"/>
</dbReference>
<dbReference type="AlphaFoldDB" id="A0A6G6BJW2"/>
<keyword evidence="16 18" id="KW-0472">Membrane</keyword>
<evidence type="ECO:0000256" key="5">
    <source>
        <dbReference type="ARBA" id="ARBA00021008"/>
    </source>
</evidence>
<evidence type="ECO:0000256" key="2">
    <source>
        <dbReference type="ARBA" id="ARBA00004448"/>
    </source>
</evidence>
<evidence type="ECO:0000256" key="3">
    <source>
        <dbReference type="ARBA" id="ARBA00007012"/>
    </source>
</evidence>
<evidence type="ECO:0000256" key="16">
    <source>
        <dbReference type="ARBA" id="ARBA00023136"/>
    </source>
</evidence>
<gene>
    <name evidence="20" type="primary">ND2</name>
</gene>
<proteinExistence type="inferred from homology"/>
<sequence>MNKAPMKMLFTTMMITSTLISTSSNNWLGVWVGLEINLLSFIPLITYNKGQNMNSSGIKYFIVQSIASIVMLTSIITLFMNNLFNNNFLLSLMAISILMKMGAAPLHFWFPEIMENLEWNNCIIMMTWQKIAPMLALSYIEINQGLINSFIIMSAFIGAIMGLNQISLRLLLAYSSINHLGWMMTALNFNSSILLIYFLTYSMITILIALSFKSNNLFIINEIYLNKNHDKINKTNLTMSFLSLGGMPPLLGFLPKWLLIEELMNKSQYLMMLLLVISSVITLYFYMKMFMSASLLMSQENKWYLNCYSIKPLENLSLLLNLLSTSGLILSSIIMM</sequence>
<dbReference type="PRINTS" id="PR01436">
    <property type="entry name" value="NADHDHGNASE2"/>
</dbReference>
<feature type="transmembrane region" description="Helical" evidence="18">
    <location>
        <begin position="31"/>
        <end position="48"/>
    </location>
</feature>
<name>A0A6G6BJW2_9ORTH</name>
<evidence type="ECO:0000256" key="10">
    <source>
        <dbReference type="ARBA" id="ARBA00022967"/>
    </source>
</evidence>
<evidence type="ECO:0000256" key="14">
    <source>
        <dbReference type="ARBA" id="ARBA00023075"/>
    </source>
</evidence>
<dbReference type="EMBL" id="MN083181">
    <property type="protein sequence ID" value="QID48482.1"/>
    <property type="molecule type" value="Genomic_DNA"/>
</dbReference>
<evidence type="ECO:0000256" key="8">
    <source>
        <dbReference type="ARBA" id="ARBA00022692"/>
    </source>
</evidence>
<dbReference type="GO" id="GO:0005743">
    <property type="term" value="C:mitochondrial inner membrane"/>
    <property type="evidence" value="ECO:0007669"/>
    <property type="project" value="UniProtKB-SubCell"/>
</dbReference>
<keyword evidence="15 18" id="KW-0496">Mitochondrion</keyword>
<dbReference type="GO" id="GO:0008137">
    <property type="term" value="F:NADH dehydrogenase (ubiquinone) activity"/>
    <property type="evidence" value="ECO:0007669"/>
    <property type="project" value="UniProtKB-EC"/>
</dbReference>
<keyword evidence="6" id="KW-0813">Transport</keyword>
<evidence type="ECO:0000256" key="1">
    <source>
        <dbReference type="ARBA" id="ARBA00003257"/>
    </source>
</evidence>
<feature type="transmembrane region" description="Helical" evidence="18">
    <location>
        <begin position="60"/>
        <end position="82"/>
    </location>
</feature>
<keyword evidence="10 18" id="KW-1278">Translocase</keyword>